<dbReference type="PROSITE" id="PS50042">
    <property type="entry name" value="CNMP_BINDING_3"/>
    <property type="match status" value="1"/>
</dbReference>
<dbReference type="PANTHER" id="PTHR24567">
    <property type="entry name" value="CRP FAMILY TRANSCRIPTIONAL REGULATORY PROTEIN"/>
    <property type="match status" value="1"/>
</dbReference>
<feature type="domain" description="HTH crp-type" evidence="6">
    <location>
        <begin position="164"/>
        <end position="237"/>
    </location>
</feature>
<evidence type="ECO:0000256" key="3">
    <source>
        <dbReference type="ARBA" id="ARBA00023159"/>
    </source>
</evidence>
<sequence length="247" mass="28352">MYQQELINPHLSIIAFSEIEPLIRKVEIFKHLPSTVLSGVARRIQMIKYKKGQRIILEETEAEGVFFVFSGSVKLTKQDEQGNEMIVCIKKKGEIFAEACLFNQVSTMYPATAVMLAEGELAFLNKRDLEEELLRQPELAIQMIRYMSEGLQELTSTLRDIALLDVYTKTVKSLERLGLKFKSEGFVRYNIEIPLNVQEFATVVGVSRESVSRVFSKLKKDGFIDLRERKIVILDWCLFCSLIKPGY</sequence>
<dbReference type="Proteomes" id="UP000789845">
    <property type="component" value="Unassembled WGS sequence"/>
</dbReference>
<dbReference type="Gene3D" id="1.10.10.10">
    <property type="entry name" value="Winged helix-like DNA-binding domain superfamily/Winged helix DNA-binding domain"/>
    <property type="match status" value="1"/>
</dbReference>
<gene>
    <name evidence="7" type="primary">glxR_1</name>
    <name evidence="7" type="ORF">NEOCIP111885_00438</name>
</gene>
<dbReference type="SMART" id="SM00419">
    <property type="entry name" value="HTH_CRP"/>
    <property type="match status" value="1"/>
</dbReference>
<name>A0A9C7L9V1_9BACI</name>
<dbReference type="EMBL" id="CAKJTG010000002">
    <property type="protein sequence ID" value="CAG9606750.1"/>
    <property type="molecule type" value="Genomic_DNA"/>
</dbReference>
<keyword evidence="4" id="KW-0804">Transcription</keyword>
<evidence type="ECO:0000259" key="5">
    <source>
        <dbReference type="PROSITE" id="PS50042"/>
    </source>
</evidence>
<dbReference type="PROSITE" id="PS51063">
    <property type="entry name" value="HTH_CRP_2"/>
    <property type="match status" value="1"/>
</dbReference>
<dbReference type="Pfam" id="PF00027">
    <property type="entry name" value="cNMP_binding"/>
    <property type="match status" value="1"/>
</dbReference>
<dbReference type="SUPFAM" id="SSF46785">
    <property type="entry name" value="Winged helix' DNA-binding domain"/>
    <property type="match status" value="1"/>
</dbReference>
<feature type="domain" description="Cyclic nucleotide-binding" evidence="5">
    <location>
        <begin position="28"/>
        <end position="150"/>
    </location>
</feature>
<keyword evidence="1" id="KW-0805">Transcription regulation</keyword>
<proteinExistence type="predicted"/>
<dbReference type="GO" id="GO:0003677">
    <property type="term" value="F:DNA binding"/>
    <property type="evidence" value="ECO:0007669"/>
    <property type="project" value="UniProtKB-KW"/>
</dbReference>
<dbReference type="SUPFAM" id="SSF51206">
    <property type="entry name" value="cAMP-binding domain-like"/>
    <property type="match status" value="1"/>
</dbReference>
<keyword evidence="3" id="KW-0010">Activator</keyword>
<evidence type="ECO:0000256" key="2">
    <source>
        <dbReference type="ARBA" id="ARBA00023125"/>
    </source>
</evidence>
<evidence type="ECO:0000259" key="6">
    <source>
        <dbReference type="PROSITE" id="PS51063"/>
    </source>
</evidence>
<dbReference type="Pfam" id="PF13545">
    <property type="entry name" value="HTH_Crp_2"/>
    <property type="match status" value="1"/>
</dbReference>
<dbReference type="PRINTS" id="PR00034">
    <property type="entry name" value="HTHCRP"/>
</dbReference>
<organism evidence="7 8">
    <name type="scientific">Pseudoneobacillus rhizosphaerae</name>
    <dbReference type="NCBI Taxonomy" id="2880968"/>
    <lineage>
        <taxon>Bacteria</taxon>
        <taxon>Bacillati</taxon>
        <taxon>Bacillota</taxon>
        <taxon>Bacilli</taxon>
        <taxon>Bacillales</taxon>
        <taxon>Bacillaceae</taxon>
        <taxon>Pseudoneobacillus</taxon>
    </lineage>
</organism>
<dbReference type="InterPro" id="IPR014710">
    <property type="entry name" value="RmlC-like_jellyroll"/>
</dbReference>
<dbReference type="PANTHER" id="PTHR24567:SF74">
    <property type="entry name" value="HTH-TYPE TRANSCRIPTIONAL REGULATOR ARCR"/>
    <property type="match status" value="1"/>
</dbReference>
<keyword evidence="2" id="KW-0238">DNA-binding</keyword>
<dbReference type="CDD" id="cd00038">
    <property type="entry name" value="CAP_ED"/>
    <property type="match status" value="1"/>
</dbReference>
<dbReference type="GO" id="GO:0003700">
    <property type="term" value="F:DNA-binding transcription factor activity"/>
    <property type="evidence" value="ECO:0007669"/>
    <property type="project" value="TreeGrafter"/>
</dbReference>
<dbReference type="InterPro" id="IPR018490">
    <property type="entry name" value="cNMP-bd_dom_sf"/>
</dbReference>
<dbReference type="Gene3D" id="2.60.120.10">
    <property type="entry name" value="Jelly Rolls"/>
    <property type="match status" value="1"/>
</dbReference>
<dbReference type="SMART" id="SM00100">
    <property type="entry name" value="cNMP"/>
    <property type="match status" value="1"/>
</dbReference>
<dbReference type="InterPro" id="IPR036390">
    <property type="entry name" value="WH_DNA-bd_sf"/>
</dbReference>
<reference evidence="7" key="1">
    <citation type="submission" date="2021-10" db="EMBL/GenBank/DDBJ databases">
        <authorList>
            <person name="Criscuolo A."/>
        </authorList>
    </citation>
    <scope>NUCLEOTIDE SEQUENCE</scope>
    <source>
        <strain evidence="7">CIP111885</strain>
    </source>
</reference>
<keyword evidence="8" id="KW-1185">Reference proteome</keyword>
<dbReference type="GO" id="GO:0005829">
    <property type="term" value="C:cytosol"/>
    <property type="evidence" value="ECO:0007669"/>
    <property type="project" value="TreeGrafter"/>
</dbReference>
<comment type="caution">
    <text evidence="7">The sequence shown here is derived from an EMBL/GenBank/DDBJ whole genome shotgun (WGS) entry which is preliminary data.</text>
</comment>
<evidence type="ECO:0000256" key="1">
    <source>
        <dbReference type="ARBA" id="ARBA00023015"/>
    </source>
</evidence>
<protein>
    <submittedName>
        <fullName evidence="7">CRP-like cAMP-activated global transcriptional regulator</fullName>
    </submittedName>
</protein>
<dbReference type="InterPro" id="IPR012318">
    <property type="entry name" value="HTH_CRP"/>
</dbReference>
<dbReference type="AlphaFoldDB" id="A0A9C7L9V1"/>
<evidence type="ECO:0000313" key="8">
    <source>
        <dbReference type="Proteomes" id="UP000789845"/>
    </source>
</evidence>
<dbReference type="InterPro" id="IPR036388">
    <property type="entry name" value="WH-like_DNA-bd_sf"/>
</dbReference>
<dbReference type="InterPro" id="IPR050397">
    <property type="entry name" value="Env_Response_Regulators"/>
</dbReference>
<accession>A0A9C7L9V1</accession>
<evidence type="ECO:0000256" key="4">
    <source>
        <dbReference type="ARBA" id="ARBA00023163"/>
    </source>
</evidence>
<dbReference type="InterPro" id="IPR000595">
    <property type="entry name" value="cNMP-bd_dom"/>
</dbReference>
<evidence type="ECO:0000313" key="7">
    <source>
        <dbReference type="EMBL" id="CAG9606750.1"/>
    </source>
</evidence>